<evidence type="ECO:0000313" key="2">
    <source>
        <dbReference type="Proteomes" id="UP000034711"/>
    </source>
</evidence>
<reference evidence="1 2" key="1">
    <citation type="journal article" date="2015" name="Nature">
        <title>rRNA introns, odd ribosomes, and small enigmatic genomes across a large radiation of phyla.</title>
        <authorList>
            <person name="Brown C.T."/>
            <person name="Hug L.A."/>
            <person name="Thomas B.C."/>
            <person name="Sharon I."/>
            <person name="Castelle C.J."/>
            <person name="Singh A."/>
            <person name="Wilkins M.J."/>
            <person name="Williams K.H."/>
            <person name="Banfield J.F."/>
        </authorList>
    </citation>
    <scope>NUCLEOTIDE SEQUENCE [LARGE SCALE GENOMIC DNA]</scope>
</reference>
<proteinExistence type="predicted"/>
<dbReference type="EMBL" id="LCRI01000014">
    <property type="protein sequence ID" value="KKW32770.1"/>
    <property type="molecule type" value="Genomic_DNA"/>
</dbReference>
<organism evidence="1 2">
    <name type="scientific">Candidatus Uhrbacteria bacterium GW2011_GWA2_53_10</name>
    <dbReference type="NCBI Taxonomy" id="1618980"/>
    <lineage>
        <taxon>Bacteria</taxon>
        <taxon>Candidatus Uhriibacteriota</taxon>
    </lineage>
</organism>
<evidence type="ECO:0000313" key="1">
    <source>
        <dbReference type="EMBL" id="KKW32770.1"/>
    </source>
</evidence>
<protein>
    <submittedName>
        <fullName evidence="1">Uncharacterized protein</fullName>
    </submittedName>
</protein>
<dbReference type="Proteomes" id="UP000034711">
    <property type="component" value="Unassembled WGS sequence"/>
</dbReference>
<accession>A0A0G1XPH0</accession>
<sequence length="255" mass="28360">MCCGCLGGLFVILVLIVGWVLWLVAATGITSVPLLSRAAYEEPKPLRVVKAGEALKIPFDSEALHAFEGIEFKEGEEPSAEQLEQFEQFFDEEALKDLFVQLDDLGGSLSANRFNFVVTEEMLTGSLRQAGTNSTPDQQKDTWVDLTQAQVAISEKDGLEVFLPLARNAQHSAIRVYFTPRVTDKQELDMDLREIWVGNMRIPSWFTGPFNEGLFRKAVAGMVPELAKYARIEELTIEEGSIALRGTLTEAFRGL</sequence>
<name>A0A0G1XPH0_9BACT</name>
<dbReference type="AlphaFoldDB" id="A0A0G1XPH0"/>
<gene>
    <name evidence="1" type="ORF">UY77_C0014G0010</name>
</gene>
<comment type="caution">
    <text evidence="1">The sequence shown here is derived from an EMBL/GenBank/DDBJ whole genome shotgun (WGS) entry which is preliminary data.</text>
</comment>